<dbReference type="EMBL" id="QOQW01000010">
    <property type="protein sequence ID" value="RCK79791.1"/>
    <property type="molecule type" value="Genomic_DNA"/>
</dbReference>
<dbReference type="Proteomes" id="UP000252355">
    <property type="component" value="Unassembled WGS sequence"/>
</dbReference>
<name>A0A367ZR20_9BACT</name>
<dbReference type="PANTHER" id="PTHR30244">
    <property type="entry name" value="TRANSAMINASE"/>
    <property type="match status" value="1"/>
</dbReference>
<dbReference type="CDD" id="cd00616">
    <property type="entry name" value="AHBA_syn"/>
    <property type="match status" value="1"/>
</dbReference>
<evidence type="ECO:0000256" key="4">
    <source>
        <dbReference type="SAM" id="MobiDB-lite"/>
    </source>
</evidence>
<evidence type="ECO:0000256" key="3">
    <source>
        <dbReference type="RuleBase" id="RU004508"/>
    </source>
</evidence>
<feature type="active site" description="Proton acceptor" evidence="1">
    <location>
        <position position="227"/>
    </location>
</feature>
<proteinExistence type="inferred from homology"/>
<evidence type="ECO:0008006" key="7">
    <source>
        <dbReference type="Google" id="ProtNLM"/>
    </source>
</evidence>
<dbReference type="Gene3D" id="3.40.640.10">
    <property type="entry name" value="Type I PLP-dependent aspartate aminotransferase-like (Major domain)"/>
    <property type="match status" value="1"/>
</dbReference>
<dbReference type="InterPro" id="IPR015424">
    <property type="entry name" value="PyrdxlP-dep_Trfase"/>
</dbReference>
<dbReference type="SUPFAM" id="SSF53383">
    <property type="entry name" value="PLP-dependent transferases"/>
    <property type="match status" value="1"/>
</dbReference>
<feature type="compositionally biased region" description="Low complexity" evidence="4">
    <location>
        <begin position="175"/>
        <end position="196"/>
    </location>
</feature>
<dbReference type="AlphaFoldDB" id="A0A367ZR20"/>
<gene>
    <name evidence="5" type="ORF">OZSIB_3945</name>
</gene>
<protein>
    <recommendedName>
        <fullName evidence="7">Bacillosamine/Legionaminic acid biosynthesis aminotransferase PglE</fullName>
    </recommendedName>
</protein>
<dbReference type="InterPro" id="IPR000653">
    <property type="entry name" value="DegT/StrS_aminotransferase"/>
</dbReference>
<dbReference type="Gene3D" id="3.90.1150.10">
    <property type="entry name" value="Aspartate Aminotransferase, domain 1"/>
    <property type="match status" value="1"/>
</dbReference>
<dbReference type="InterPro" id="IPR015421">
    <property type="entry name" value="PyrdxlP-dep_Trfase_major"/>
</dbReference>
<evidence type="ECO:0000256" key="2">
    <source>
        <dbReference type="PIRSR" id="PIRSR000390-2"/>
    </source>
</evidence>
<dbReference type="GO" id="GO:0008483">
    <property type="term" value="F:transaminase activity"/>
    <property type="evidence" value="ECO:0007669"/>
    <property type="project" value="TreeGrafter"/>
</dbReference>
<dbReference type="Pfam" id="PF01041">
    <property type="entry name" value="DegT_DnrJ_EryC1"/>
    <property type="match status" value="1"/>
</dbReference>
<evidence type="ECO:0000256" key="1">
    <source>
        <dbReference type="PIRSR" id="PIRSR000390-1"/>
    </source>
</evidence>
<accession>A0A367ZR20</accession>
<dbReference type="PIRSF" id="PIRSF000390">
    <property type="entry name" value="PLP_StrS"/>
    <property type="match status" value="1"/>
</dbReference>
<keyword evidence="2 3" id="KW-0663">Pyridoxal phosphate</keyword>
<sequence>MTDIPYGRQQIGEDEIAAVVEVLRSDFLTQGPLVERFEEAFARTVGAPYAVACSSGTAALHLAALAAGLGPGDRVLVPAITFVASANAGRFVGAEVAFADIDGDDLTLSPAAAEAVLEQARRAGRPFRALVTVDLAGHPCDMAAFGRLADAYGLIWIADACHALGATWTAPARNQGSSGESASGQASARSQESGSETVAAGSGQAREWRIGEWPRPDFTVFSFHPVKHITTGEGGMVVTHDARRAARVRRLRSHGIVRDPEQFVFREEACEPGGQVNPWYYEVQALGFNYRLTELQSALGLVQLRRLPAFLARRRAIADRYRRELTGHPGIRFPVVRPGCQHAWHLAIVRIDYAGLGTTRGQVMRRLRERGIGTQVHYIPVPMMPFYAGSALMAELPHALGYYREALSLPIFPGMGEAEVARVIEALREVLG</sequence>
<comment type="caution">
    <text evidence="5">The sequence shown here is derived from an EMBL/GenBank/DDBJ whole genome shotgun (WGS) entry which is preliminary data.</text>
</comment>
<reference evidence="5 6" key="1">
    <citation type="submission" date="2018-05" db="EMBL/GenBank/DDBJ databases">
        <title>A metagenomic window into the 2 km-deep terrestrial subsurface aquifer revealed taxonomically and functionally diverse microbial community comprising novel uncultured bacterial lineages.</title>
        <authorList>
            <person name="Kadnikov V.V."/>
            <person name="Mardanov A.V."/>
            <person name="Beletsky A.V."/>
            <person name="Banks D."/>
            <person name="Pimenov N.V."/>
            <person name="Frank Y.A."/>
            <person name="Karnachuk O.V."/>
            <person name="Ravin N.V."/>
        </authorList>
    </citation>
    <scope>NUCLEOTIDE SEQUENCE [LARGE SCALE GENOMIC DNA]</scope>
    <source>
        <strain evidence="5">BY5</strain>
    </source>
</reference>
<dbReference type="InterPro" id="IPR015422">
    <property type="entry name" value="PyrdxlP-dep_Trfase_small"/>
</dbReference>
<dbReference type="GO" id="GO:0030170">
    <property type="term" value="F:pyridoxal phosphate binding"/>
    <property type="evidence" value="ECO:0007669"/>
    <property type="project" value="TreeGrafter"/>
</dbReference>
<evidence type="ECO:0000313" key="6">
    <source>
        <dbReference type="Proteomes" id="UP000252355"/>
    </source>
</evidence>
<dbReference type="GO" id="GO:0000271">
    <property type="term" value="P:polysaccharide biosynthetic process"/>
    <property type="evidence" value="ECO:0007669"/>
    <property type="project" value="TreeGrafter"/>
</dbReference>
<feature type="region of interest" description="Disordered" evidence="4">
    <location>
        <begin position="172"/>
        <end position="206"/>
    </location>
</feature>
<comment type="similarity">
    <text evidence="3">Belongs to the DegT/DnrJ/EryC1 family.</text>
</comment>
<organism evidence="5 6">
    <name type="scientific">Candidatus Ozemobacter sibiricus</name>
    <dbReference type="NCBI Taxonomy" id="2268124"/>
    <lineage>
        <taxon>Bacteria</taxon>
        <taxon>Candidatus Ozemobacteria</taxon>
        <taxon>Candidatus Ozemobacterales</taxon>
        <taxon>Candidatus Ozemobacteraceae</taxon>
        <taxon>Candidatus Ozemobacter</taxon>
    </lineage>
</organism>
<dbReference type="PANTHER" id="PTHR30244:SF34">
    <property type="entry name" value="DTDP-4-AMINO-4,6-DIDEOXYGALACTOSE TRANSAMINASE"/>
    <property type="match status" value="1"/>
</dbReference>
<evidence type="ECO:0000313" key="5">
    <source>
        <dbReference type="EMBL" id="RCK79791.1"/>
    </source>
</evidence>
<feature type="modified residue" description="N6-(pyridoxal phosphate)lysine" evidence="2">
    <location>
        <position position="227"/>
    </location>
</feature>